<feature type="region of interest" description="Disordered" evidence="1">
    <location>
        <begin position="1"/>
        <end position="62"/>
    </location>
</feature>
<evidence type="ECO:0000313" key="3">
    <source>
        <dbReference type="Proteomes" id="UP000652761"/>
    </source>
</evidence>
<feature type="compositionally biased region" description="Low complexity" evidence="1">
    <location>
        <begin position="24"/>
        <end position="56"/>
    </location>
</feature>
<dbReference type="Pfam" id="PF05623">
    <property type="entry name" value="DUF789"/>
    <property type="match status" value="1"/>
</dbReference>
<keyword evidence="3" id="KW-1185">Reference proteome</keyword>
<sequence>MVGSVASSSARSHGVDRFYNPPALRRQLQLLQQQQQQHQKQQERQQGQQPQAQLQRPAKLKTKVAAAAAQAQIDVREVESRIDSDDSSSRPSVSASPSPPPRPPPPAGNLDRFLESTTPVVSAQYFPKFSRELGVQASTRCWRNGETMKFHPYFSLGDLWESFREWSAYGAGVPLTLNGGDSVIQYYVPYLSGIQLYVYSSGHRLRCR</sequence>
<protein>
    <submittedName>
        <fullName evidence="2">Uncharacterized protein</fullName>
    </submittedName>
</protein>
<dbReference type="AlphaFoldDB" id="A0A843WV17"/>
<dbReference type="EMBL" id="NMUH01005071">
    <property type="protein sequence ID" value="MQM11716.1"/>
    <property type="molecule type" value="Genomic_DNA"/>
</dbReference>
<feature type="compositionally biased region" description="Polar residues" evidence="1">
    <location>
        <begin position="1"/>
        <end position="11"/>
    </location>
</feature>
<organism evidence="2 3">
    <name type="scientific">Colocasia esculenta</name>
    <name type="common">Wild taro</name>
    <name type="synonym">Arum esculentum</name>
    <dbReference type="NCBI Taxonomy" id="4460"/>
    <lineage>
        <taxon>Eukaryota</taxon>
        <taxon>Viridiplantae</taxon>
        <taxon>Streptophyta</taxon>
        <taxon>Embryophyta</taxon>
        <taxon>Tracheophyta</taxon>
        <taxon>Spermatophyta</taxon>
        <taxon>Magnoliopsida</taxon>
        <taxon>Liliopsida</taxon>
        <taxon>Araceae</taxon>
        <taxon>Aroideae</taxon>
        <taxon>Colocasieae</taxon>
        <taxon>Colocasia</taxon>
    </lineage>
</organism>
<dbReference type="InterPro" id="IPR008507">
    <property type="entry name" value="DUF789"/>
</dbReference>
<reference evidence="2" key="1">
    <citation type="submission" date="2017-07" db="EMBL/GenBank/DDBJ databases">
        <title>Taro Niue Genome Assembly and Annotation.</title>
        <authorList>
            <person name="Atibalentja N."/>
            <person name="Keating K."/>
            <person name="Fields C.J."/>
        </authorList>
    </citation>
    <scope>NUCLEOTIDE SEQUENCE</scope>
    <source>
        <strain evidence="2">Niue_2</strain>
        <tissue evidence="2">Leaf</tissue>
    </source>
</reference>
<feature type="compositionally biased region" description="Basic and acidic residues" evidence="1">
    <location>
        <begin position="75"/>
        <end position="88"/>
    </location>
</feature>
<dbReference type="PANTHER" id="PTHR31343:SF8">
    <property type="entry name" value="OS07G0246600 PROTEIN"/>
    <property type="match status" value="1"/>
</dbReference>
<dbReference type="PANTHER" id="PTHR31343">
    <property type="entry name" value="T15D22.8"/>
    <property type="match status" value="1"/>
</dbReference>
<evidence type="ECO:0000313" key="2">
    <source>
        <dbReference type="EMBL" id="MQM11716.1"/>
    </source>
</evidence>
<evidence type="ECO:0000256" key="1">
    <source>
        <dbReference type="SAM" id="MobiDB-lite"/>
    </source>
</evidence>
<feature type="region of interest" description="Disordered" evidence="1">
    <location>
        <begin position="75"/>
        <end position="110"/>
    </location>
</feature>
<proteinExistence type="predicted"/>
<comment type="caution">
    <text evidence="2">The sequence shown here is derived from an EMBL/GenBank/DDBJ whole genome shotgun (WGS) entry which is preliminary data.</text>
</comment>
<accession>A0A843WV17</accession>
<dbReference type="OrthoDB" id="785656at2759"/>
<dbReference type="Proteomes" id="UP000652761">
    <property type="component" value="Unassembled WGS sequence"/>
</dbReference>
<dbReference type="SUPFAM" id="SSF56954">
    <property type="entry name" value="Outer membrane efflux proteins (OEP)"/>
    <property type="match status" value="1"/>
</dbReference>
<feature type="compositionally biased region" description="Pro residues" evidence="1">
    <location>
        <begin position="97"/>
        <end position="107"/>
    </location>
</feature>
<name>A0A843WV17_COLES</name>
<gene>
    <name evidence="2" type="ORF">Taro_044624</name>
</gene>